<dbReference type="AlphaFoldDB" id="X0UT22"/>
<feature type="non-terminal residue" evidence="1">
    <location>
        <position position="266"/>
    </location>
</feature>
<protein>
    <submittedName>
        <fullName evidence="1">Uncharacterized protein</fullName>
    </submittedName>
</protein>
<accession>X0UT22</accession>
<feature type="non-terminal residue" evidence="1">
    <location>
        <position position="1"/>
    </location>
</feature>
<sequence>GGTDNYSGTLSMATFDLDVVGVIDIICTFIIGVSAGTGLTTGSINWRTGATVTMAEDSKVFNGGNYTCNGVVFSTTYRGEYVQTGNGTWTCNDGSNSWYKFTVNVGVTSTLAGNGKITQGSSHTTIINGTLALGVGNQRIGASNILTFGASSAVTGSGSLQLMIKDSATYTFSASTMAFTGNIDHIYSGATQLAVTGDWRNAIYKLNFSTGKTFILAAGTLSVNDFEFEDNGVSGNTADCATNNPTINVYEDIDFDPVAGSLTWNK</sequence>
<name>X0UT22_9ZZZZ</name>
<organism evidence="1">
    <name type="scientific">marine sediment metagenome</name>
    <dbReference type="NCBI Taxonomy" id="412755"/>
    <lineage>
        <taxon>unclassified sequences</taxon>
        <taxon>metagenomes</taxon>
        <taxon>ecological metagenomes</taxon>
    </lineage>
</organism>
<proteinExistence type="predicted"/>
<evidence type="ECO:0000313" key="1">
    <source>
        <dbReference type="EMBL" id="GAG02382.1"/>
    </source>
</evidence>
<gene>
    <name evidence="1" type="ORF">S01H1_41903</name>
</gene>
<dbReference type="EMBL" id="BARS01026597">
    <property type="protein sequence ID" value="GAG02382.1"/>
    <property type="molecule type" value="Genomic_DNA"/>
</dbReference>
<reference evidence="1" key="1">
    <citation type="journal article" date="2014" name="Front. Microbiol.">
        <title>High frequency of phylogenetically diverse reductive dehalogenase-homologous genes in deep subseafloor sedimentary metagenomes.</title>
        <authorList>
            <person name="Kawai M."/>
            <person name="Futagami T."/>
            <person name="Toyoda A."/>
            <person name="Takaki Y."/>
            <person name="Nishi S."/>
            <person name="Hori S."/>
            <person name="Arai W."/>
            <person name="Tsubouchi T."/>
            <person name="Morono Y."/>
            <person name="Uchiyama I."/>
            <person name="Ito T."/>
            <person name="Fujiyama A."/>
            <person name="Inagaki F."/>
            <person name="Takami H."/>
        </authorList>
    </citation>
    <scope>NUCLEOTIDE SEQUENCE</scope>
    <source>
        <strain evidence="1">Expedition CK06-06</strain>
    </source>
</reference>
<comment type="caution">
    <text evidence="1">The sequence shown here is derived from an EMBL/GenBank/DDBJ whole genome shotgun (WGS) entry which is preliminary data.</text>
</comment>